<evidence type="ECO:0000313" key="5">
    <source>
        <dbReference type="Proteomes" id="UP000644610"/>
    </source>
</evidence>
<comment type="similarity">
    <text evidence="1 2">Belongs to the anti-sigma-factor antagonist family.</text>
</comment>
<reference evidence="4" key="1">
    <citation type="submission" date="2021-01" db="EMBL/GenBank/DDBJ databases">
        <title>Whole genome shotgun sequence of Planotetraspora silvatica NBRC 100141.</title>
        <authorList>
            <person name="Komaki H."/>
            <person name="Tamura T."/>
        </authorList>
    </citation>
    <scope>NUCLEOTIDE SEQUENCE</scope>
    <source>
        <strain evidence="4">NBRC 100141</strain>
    </source>
</reference>
<dbReference type="EMBL" id="BOOQ01000024">
    <property type="protein sequence ID" value="GII47360.1"/>
    <property type="molecule type" value="Genomic_DNA"/>
</dbReference>
<dbReference type="CDD" id="cd07043">
    <property type="entry name" value="STAS_anti-anti-sigma_factors"/>
    <property type="match status" value="1"/>
</dbReference>
<dbReference type="RefSeq" id="WP_203975795.1">
    <property type="nucleotide sequence ID" value="NZ_BAAAKY010000014.1"/>
</dbReference>
<dbReference type="InterPro" id="IPR002645">
    <property type="entry name" value="STAS_dom"/>
</dbReference>
<evidence type="ECO:0000313" key="4">
    <source>
        <dbReference type="EMBL" id="GII47360.1"/>
    </source>
</evidence>
<dbReference type="AlphaFoldDB" id="A0A8J3XNL4"/>
<feature type="domain" description="STAS" evidence="3">
    <location>
        <begin position="8"/>
        <end position="117"/>
    </location>
</feature>
<evidence type="ECO:0000256" key="1">
    <source>
        <dbReference type="ARBA" id="ARBA00009013"/>
    </source>
</evidence>
<dbReference type="SUPFAM" id="SSF52091">
    <property type="entry name" value="SpoIIaa-like"/>
    <property type="match status" value="1"/>
</dbReference>
<accession>A0A8J3XNL4</accession>
<dbReference type="GO" id="GO:0043856">
    <property type="term" value="F:anti-sigma factor antagonist activity"/>
    <property type="evidence" value="ECO:0007669"/>
    <property type="project" value="InterPro"/>
</dbReference>
<dbReference type="PANTHER" id="PTHR33495">
    <property type="entry name" value="ANTI-SIGMA FACTOR ANTAGONIST TM_1081-RELATED-RELATED"/>
    <property type="match status" value="1"/>
</dbReference>
<dbReference type="Pfam" id="PF01740">
    <property type="entry name" value="STAS"/>
    <property type="match status" value="1"/>
</dbReference>
<sequence>MTAAVSLATYPDDTLPQTLILALEGQLDYTNAEQLRERAVHLLADDHRSLILDLSELTFCDSTGIRILLALRTLITARGGSISVAGLGPRLLKIFQVTGLVQFFAVQPTRADAVALLRAAPSADQSPSAG</sequence>
<dbReference type="InterPro" id="IPR036513">
    <property type="entry name" value="STAS_dom_sf"/>
</dbReference>
<protein>
    <recommendedName>
        <fullName evidence="2">Anti-sigma factor antagonist</fullName>
    </recommendedName>
</protein>
<gene>
    <name evidence="4" type="ORF">Psi02_37840</name>
</gene>
<evidence type="ECO:0000259" key="3">
    <source>
        <dbReference type="PROSITE" id="PS50801"/>
    </source>
</evidence>
<dbReference type="PROSITE" id="PS50801">
    <property type="entry name" value="STAS"/>
    <property type="match status" value="1"/>
</dbReference>
<name>A0A8J3XNL4_9ACTN</name>
<comment type="caution">
    <text evidence="4">The sequence shown here is derived from an EMBL/GenBank/DDBJ whole genome shotgun (WGS) entry which is preliminary data.</text>
</comment>
<keyword evidence="5" id="KW-1185">Reference proteome</keyword>
<dbReference type="InterPro" id="IPR003658">
    <property type="entry name" value="Anti-sigma_ant"/>
</dbReference>
<dbReference type="Proteomes" id="UP000644610">
    <property type="component" value="Unassembled WGS sequence"/>
</dbReference>
<dbReference type="Gene3D" id="3.30.750.24">
    <property type="entry name" value="STAS domain"/>
    <property type="match status" value="1"/>
</dbReference>
<organism evidence="4 5">
    <name type="scientific">Planotetraspora silvatica</name>
    <dbReference type="NCBI Taxonomy" id="234614"/>
    <lineage>
        <taxon>Bacteria</taxon>
        <taxon>Bacillati</taxon>
        <taxon>Actinomycetota</taxon>
        <taxon>Actinomycetes</taxon>
        <taxon>Streptosporangiales</taxon>
        <taxon>Streptosporangiaceae</taxon>
        <taxon>Planotetraspora</taxon>
    </lineage>
</organism>
<proteinExistence type="inferred from homology"/>
<dbReference type="NCBIfam" id="TIGR00377">
    <property type="entry name" value="ant_ant_sig"/>
    <property type="match status" value="1"/>
</dbReference>
<evidence type="ECO:0000256" key="2">
    <source>
        <dbReference type="RuleBase" id="RU003749"/>
    </source>
</evidence>